<dbReference type="RefSeq" id="WP_119205463.1">
    <property type="nucleotide sequence ID" value="NZ_JADMVR010000018.1"/>
</dbReference>
<dbReference type="InterPro" id="IPR043502">
    <property type="entry name" value="DNA/RNA_pol_sf"/>
</dbReference>
<protein>
    <recommendedName>
        <fullName evidence="1">NrS-1 polymerase-like helicase domain-containing protein</fullName>
    </recommendedName>
</protein>
<evidence type="ECO:0000313" key="3">
    <source>
        <dbReference type="Proteomes" id="UP000283975"/>
    </source>
</evidence>
<comment type="caution">
    <text evidence="2">The sequence shown here is derived from an EMBL/GenBank/DDBJ whole genome shotgun (WGS) entry which is preliminary data.</text>
</comment>
<evidence type="ECO:0000313" key="2">
    <source>
        <dbReference type="EMBL" id="RHC54300.1"/>
    </source>
</evidence>
<dbReference type="InterPro" id="IPR045455">
    <property type="entry name" value="NrS-1_pol-like_helicase"/>
</dbReference>
<evidence type="ECO:0000259" key="1">
    <source>
        <dbReference type="Pfam" id="PF19263"/>
    </source>
</evidence>
<sequence>MIDFLMISTRSTKRGVIEIYPKFIIKKSSDLMIRGGDFYAIWIEERGLWSTDEQDALQLIDRELDRYAEESRQRFDSEIKVLHMWDAESGMIDSWHKYCQKQMRDSFHMLDDKLIFSNTKTDKKDYASKKLKYPLEAGDLSAYDQLMSTLYSEAERQKIEWAIGSVVCGESKKLQKFMVLYGAAGTGKSTVLNIIQQLFEGYYSVFDAKALGASSNSFALEAFKSNPLVAIQHDGDLSRIEDNTRLNSLVSHELMTVNEKFKSTYSNRFKCFLFMGTNKPVKITDAKSGLIRRLIDVSPSGNKLSPKEYKAIMKQIEFELGAIAYHCREIYLNNPGLYDDYIPIAMLGASNDFYNFIIDSYHVFKRENGTTLKAAWEMYKTYCDEAKVGYPFSQRIFKEELKNYFHDYKERFNMEDGSRVRSYYIGFRTEKFEEEMVAEKPEEKPSLLQFNTAKSIFDQVCSDCPSQYATDKETPSMKWNKVKTKLSDLDTSKIHYVKVPENHIVIDFDIPNKEGNKSFERNVEEASKWPATYAELSKSGKGVHLHYIYTGDVKKLSRIYDDHIEVKVFTGKSSLRRKLTKCNDLPIATISSGLPTKGEDKMVNFEAIKSEKGLRTLIKRNLNKEIHPGTKPSIDFIYKILEDAYSSDLSYDVTDMRNAVLAFAANSTHQAEYCIKLVNKMQFKSADPSTAGRNEEAKLVFYDIEVFPNLFLVNWKIEGEGKPVVRMINPTPTEIEELMRFRLVGFNCRRYDNHILYARLMGYTNEQLYNLSQKIISGSPNCFFGEAYNVSYTDVYDFASAGNKKSLKKLEIEMGIHHQELGLPWDQPVPEEMWTKVAEYCDNDVIATEAAFHYLKADWTARQILADLAGMTVNDTTNTLTQKIIFGNERKPQDQFNYRNLAEPVHHLDEETYSFLAEACPEMMAQTHGDEGSLLPYFPGYKYENGKSTYRGEEVGEGGYVYAEPGMYGNVALLDISSMHPHSAIAEVLFGVKFTRAFRDIVEGRVSIKHEAWDEVNHMLDGKLTPYIQKVIDGEMTAKDLANALKTAINSVYGLTSANFENPFRDPRNKDNIVAKRGALFMINLKHEVQERGFTVAHIKTDSIKIPDATPEIIQFVMDYGKRYGYTFEHEATYDRMCLVNDAVYIAKYKDGKWTATGTQFQIPYVFKKLFSGEEIAFEDVCETKSVSSALYLDMNEKLPRLTTEEERELNAIDKAWNSQAGGKSLEDVASKYGYTYEEIGARYSELCKKDEATHNYIFIGRVGQFCPIKSGAGGGLLMREKDGRYYAATGSKGYRWLESEMVKELSKEDSVDRSYYDKLVDDAVETISKYGDFEWFISDDPYIPKPKLEDFMNIPEDADEEIPFN</sequence>
<dbReference type="Gene3D" id="3.90.1600.10">
    <property type="entry name" value="Palm domain of DNA polymerase"/>
    <property type="match status" value="1"/>
</dbReference>
<name>A0A414AS20_9FIRM</name>
<dbReference type="SUPFAM" id="SSF56672">
    <property type="entry name" value="DNA/RNA polymerases"/>
    <property type="match status" value="1"/>
</dbReference>
<dbReference type="InterPro" id="IPR023211">
    <property type="entry name" value="DNA_pol_palm_dom_sf"/>
</dbReference>
<dbReference type="EMBL" id="QSHZ01000023">
    <property type="protein sequence ID" value="RHC54300.1"/>
    <property type="molecule type" value="Genomic_DNA"/>
</dbReference>
<proteinExistence type="predicted"/>
<accession>A0A414AS20</accession>
<dbReference type="SUPFAM" id="SSF53098">
    <property type="entry name" value="Ribonuclease H-like"/>
    <property type="match status" value="1"/>
</dbReference>
<dbReference type="InterPro" id="IPR012337">
    <property type="entry name" value="RNaseH-like_sf"/>
</dbReference>
<dbReference type="Gene3D" id="3.40.50.300">
    <property type="entry name" value="P-loop containing nucleotide triphosphate hydrolases"/>
    <property type="match status" value="1"/>
</dbReference>
<dbReference type="SUPFAM" id="SSF52540">
    <property type="entry name" value="P-loop containing nucleoside triphosphate hydrolases"/>
    <property type="match status" value="1"/>
</dbReference>
<dbReference type="Pfam" id="PF19263">
    <property type="entry name" value="DUF5906"/>
    <property type="match status" value="1"/>
</dbReference>
<gene>
    <name evidence="2" type="ORF">DW839_20015</name>
</gene>
<feature type="domain" description="NrS-1 polymerase-like helicase" evidence="1">
    <location>
        <begin position="180"/>
        <end position="293"/>
    </location>
</feature>
<reference evidence="2 3" key="1">
    <citation type="submission" date="2018-08" db="EMBL/GenBank/DDBJ databases">
        <title>A genome reference for cultivated species of the human gut microbiota.</title>
        <authorList>
            <person name="Zou Y."/>
            <person name="Xue W."/>
            <person name="Luo G."/>
        </authorList>
    </citation>
    <scope>NUCLEOTIDE SEQUENCE [LARGE SCALE GENOMIC DNA]</scope>
    <source>
        <strain evidence="2 3">AM35-14</strain>
    </source>
</reference>
<organism evidence="2 3">
    <name type="scientific">Enterocloster bolteae</name>
    <dbReference type="NCBI Taxonomy" id="208479"/>
    <lineage>
        <taxon>Bacteria</taxon>
        <taxon>Bacillati</taxon>
        <taxon>Bacillota</taxon>
        <taxon>Clostridia</taxon>
        <taxon>Lachnospirales</taxon>
        <taxon>Lachnospiraceae</taxon>
        <taxon>Enterocloster</taxon>
    </lineage>
</organism>
<dbReference type="InterPro" id="IPR027417">
    <property type="entry name" value="P-loop_NTPase"/>
</dbReference>
<dbReference type="Proteomes" id="UP000283975">
    <property type="component" value="Unassembled WGS sequence"/>
</dbReference>